<dbReference type="PROSITE" id="PS51462">
    <property type="entry name" value="NUDIX"/>
    <property type="match status" value="1"/>
</dbReference>
<sequence length="170" mass="18831">MGKSGLGVNTATMRWGYRVASQLIDMDRRIRPSHGRGVKLILFRRDDRLLLVRHTYGRRHWTFPGGGVRTREEPDLAATRELAEELAVTGVPLKSLGSHPVKDHLRTDVISVFTGQCYSGTIVPRTVEIAEAHWFDEHDLPESVDPGVHTALGLLAGSRAEYAASNNHAT</sequence>
<organism evidence="4">
    <name type="scientific">freshwater metagenome</name>
    <dbReference type="NCBI Taxonomy" id="449393"/>
    <lineage>
        <taxon>unclassified sequences</taxon>
        <taxon>metagenomes</taxon>
        <taxon>ecological metagenomes</taxon>
    </lineage>
</organism>
<dbReference type="GO" id="GO:0016787">
    <property type="term" value="F:hydrolase activity"/>
    <property type="evidence" value="ECO:0007669"/>
    <property type="project" value="UniProtKB-KW"/>
</dbReference>
<proteinExistence type="predicted"/>
<dbReference type="InterPro" id="IPR000086">
    <property type="entry name" value="NUDIX_hydrolase_dom"/>
</dbReference>
<keyword evidence="2" id="KW-0378">Hydrolase</keyword>
<dbReference type="PANTHER" id="PTHR43046:SF14">
    <property type="entry name" value="MUTT_NUDIX FAMILY PROTEIN"/>
    <property type="match status" value="1"/>
</dbReference>
<gene>
    <name evidence="4" type="ORF">UFOPK3444_00265</name>
</gene>
<evidence type="ECO:0000313" key="4">
    <source>
        <dbReference type="EMBL" id="CAB4862720.1"/>
    </source>
</evidence>
<evidence type="ECO:0000256" key="1">
    <source>
        <dbReference type="ARBA" id="ARBA00001946"/>
    </source>
</evidence>
<dbReference type="Gene3D" id="3.90.79.10">
    <property type="entry name" value="Nucleoside Triphosphate Pyrophosphohydrolase"/>
    <property type="match status" value="1"/>
</dbReference>
<evidence type="ECO:0000259" key="3">
    <source>
        <dbReference type="PROSITE" id="PS51462"/>
    </source>
</evidence>
<protein>
    <submittedName>
        <fullName evidence="4">Unannotated protein</fullName>
    </submittedName>
</protein>
<reference evidence="4" key="1">
    <citation type="submission" date="2020-05" db="EMBL/GenBank/DDBJ databases">
        <authorList>
            <person name="Chiriac C."/>
            <person name="Salcher M."/>
            <person name="Ghai R."/>
            <person name="Kavagutti S V."/>
        </authorList>
    </citation>
    <scope>NUCLEOTIDE SEQUENCE</scope>
</reference>
<name>A0A6J7CYX1_9ZZZZ</name>
<dbReference type="PANTHER" id="PTHR43046">
    <property type="entry name" value="GDP-MANNOSE MANNOSYL HYDROLASE"/>
    <property type="match status" value="1"/>
</dbReference>
<dbReference type="AlphaFoldDB" id="A0A6J7CYX1"/>
<dbReference type="Pfam" id="PF00293">
    <property type="entry name" value="NUDIX"/>
    <property type="match status" value="1"/>
</dbReference>
<dbReference type="EMBL" id="CAFBLU010000003">
    <property type="protein sequence ID" value="CAB4862720.1"/>
    <property type="molecule type" value="Genomic_DNA"/>
</dbReference>
<dbReference type="SUPFAM" id="SSF55811">
    <property type="entry name" value="Nudix"/>
    <property type="match status" value="1"/>
</dbReference>
<feature type="domain" description="Nudix hydrolase" evidence="3">
    <location>
        <begin position="33"/>
        <end position="157"/>
    </location>
</feature>
<evidence type="ECO:0000256" key="2">
    <source>
        <dbReference type="ARBA" id="ARBA00022801"/>
    </source>
</evidence>
<dbReference type="InterPro" id="IPR015797">
    <property type="entry name" value="NUDIX_hydrolase-like_dom_sf"/>
</dbReference>
<accession>A0A6J7CYX1</accession>
<comment type="cofactor">
    <cofactor evidence="1">
        <name>Mg(2+)</name>
        <dbReference type="ChEBI" id="CHEBI:18420"/>
    </cofactor>
</comment>